<dbReference type="STRING" id="1745343.A0A2J6QPX8"/>
<evidence type="ECO:0000259" key="5">
    <source>
        <dbReference type="SMART" id="SM01010"/>
    </source>
</evidence>
<dbReference type="PANTHER" id="PTHR10343">
    <property type="entry name" value="5'-AMP-ACTIVATED PROTEIN KINASE , BETA SUBUNIT"/>
    <property type="match status" value="1"/>
</dbReference>
<reference evidence="6 7" key="1">
    <citation type="submission" date="2016-05" db="EMBL/GenBank/DDBJ databases">
        <title>A degradative enzymes factory behind the ericoid mycorrhizal symbiosis.</title>
        <authorList>
            <consortium name="DOE Joint Genome Institute"/>
            <person name="Martino E."/>
            <person name="Morin E."/>
            <person name="Grelet G."/>
            <person name="Kuo A."/>
            <person name="Kohler A."/>
            <person name="Daghino S."/>
            <person name="Barry K."/>
            <person name="Choi C."/>
            <person name="Cichocki N."/>
            <person name="Clum A."/>
            <person name="Copeland A."/>
            <person name="Hainaut M."/>
            <person name="Haridas S."/>
            <person name="Labutti K."/>
            <person name="Lindquist E."/>
            <person name="Lipzen A."/>
            <person name="Khouja H.-R."/>
            <person name="Murat C."/>
            <person name="Ohm R."/>
            <person name="Olson A."/>
            <person name="Spatafora J."/>
            <person name="Veneault-Fourrey C."/>
            <person name="Henrissat B."/>
            <person name="Grigoriev I."/>
            <person name="Martin F."/>
            <person name="Perotto S."/>
        </authorList>
    </citation>
    <scope>NUCLEOTIDE SEQUENCE [LARGE SCALE GENOMIC DNA]</scope>
    <source>
        <strain evidence="6 7">UAMH 7357</strain>
    </source>
</reference>
<dbReference type="FunFam" id="2.60.40.10:FF:000562">
    <property type="entry name" value="Snf1 kinase complex beta-subunit Gal83"/>
    <property type="match status" value="1"/>
</dbReference>
<evidence type="ECO:0000313" key="7">
    <source>
        <dbReference type="Proteomes" id="UP000235672"/>
    </source>
</evidence>
<feature type="compositionally biased region" description="Low complexity" evidence="4">
    <location>
        <begin position="9"/>
        <end position="28"/>
    </location>
</feature>
<comment type="subcellular location">
    <subcellularLocation>
        <location evidence="1">Cytoplasm</location>
    </subcellularLocation>
</comment>
<dbReference type="PANTHER" id="PTHR10343:SF84">
    <property type="entry name" value="5'-AMP-ACTIVATED PROTEIN KINASE SUBUNIT BETA-1"/>
    <property type="match status" value="1"/>
</dbReference>
<dbReference type="Pfam" id="PF16561">
    <property type="entry name" value="AMPK1_CBM"/>
    <property type="match status" value="1"/>
</dbReference>
<dbReference type="InterPro" id="IPR014756">
    <property type="entry name" value="Ig_E-set"/>
</dbReference>
<feature type="compositionally biased region" description="Basic and acidic residues" evidence="4">
    <location>
        <begin position="99"/>
        <end position="111"/>
    </location>
</feature>
<dbReference type="EMBL" id="KZ613464">
    <property type="protein sequence ID" value="PMD28320.1"/>
    <property type="molecule type" value="Genomic_DNA"/>
</dbReference>
<comment type="similarity">
    <text evidence="2">Belongs to the 5'-AMP-activated protein kinase beta subunit family.</text>
</comment>
<dbReference type="CDD" id="cd02859">
    <property type="entry name" value="E_set_AMPKbeta_like_N"/>
    <property type="match status" value="1"/>
</dbReference>
<evidence type="ECO:0000256" key="2">
    <source>
        <dbReference type="ARBA" id="ARBA00010926"/>
    </source>
</evidence>
<dbReference type="Gene3D" id="2.60.40.10">
    <property type="entry name" value="Immunoglobulins"/>
    <property type="match status" value="1"/>
</dbReference>
<protein>
    <submittedName>
        <fullName evidence="6">Carbohydrate-binding module family 48 protein</fullName>
    </submittedName>
</protein>
<dbReference type="SMART" id="SM01010">
    <property type="entry name" value="AMPKBI"/>
    <property type="match status" value="1"/>
</dbReference>
<evidence type="ECO:0000313" key="6">
    <source>
        <dbReference type="EMBL" id="PMD28320.1"/>
    </source>
</evidence>
<dbReference type="OrthoDB" id="531008at2759"/>
<dbReference type="SUPFAM" id="SSF160219">
    <property type="entry name" value="AMPKBI-like"/>
    <property type="match status" value="1"/>
</dbReference>
<feature type="region of interest" description="Disordered" evidence="4">
    <location>
        <begin position="312"/>
        <end position="336"/>
    </location>
</feature>
<evidence type="ECO:0000256" key="4">
    <source>
        <dbReference type="SAM" id="MobiDB-lite"/>
    </source>
</evidence>
<dbReference type="InterPro" id="IPR037256">
    <property type="entry name" value="ASC_dom_sf"/>
</dbReference>
<keyword evidence="7" id="KW-1185">Reference proteome</keyword>
<accession>A0A2J6QPX8</accession>
<dbReference type="GO" id="GO:0005634">
    <property type="term" value="C:nucleus"/>
    <property type="evidence" value="ECO:0007669"/>
    <property type="project" value="TreeGrafter"/>
</dbReference>
<dbReference type="GO" id="GO:0031588">
    <property type="term" value="C:nucleotide-activated protein kinase complex"/>
    <property type="evidence" value="ECO:0007669"/>
    <property type="project" value="TreeGrafter"/>
</dbReference>
<dbReference type="AlphaFoldDB" id="A0A2J6QPX8"/>
<dbReference type="GO" id="GO:0019901">
    <property type="term" value="F:protein kinase binding"/>
    <property type="evidence" value="ECO:0007669"/>
    <property type="project" value="TreeGrafter"/>
</dbReference>
<gene>
    <name evidence="6" type="ORF">NA56DRAFT_639973</name>
</gene>
<dbReference type="SUPFAM" id="SSF81296">
    <property type="entry name" value="E set domains"/>
    <property type="match status" value="1"/>
</dbReference>
<sequence length="469" mass="50861">MGNSPSTGARQANSSSPAPSSHEPAKPSSTRRDPRNLIQAQRAPAEPSLAQARGTTTATHRTRNSQSNAAAHLNHPSPSQSITSPSQHSSDSHMGAQQSKEEPKREQRDQPSKPVDVPAPAAANIDSTSLRSFSNSIEPSGPPATQDMSYHLTRPPRLPLPIEEEVHTPGSPIIAPADLDIPVLDVEALDNEPLPRRTSALSNTTIDEEDAEELRVDKTKATVPTTFEWRYGGDKVYVTGTIFQWNKKHRLHPVEGKPGILQAVIHVRPGTHHVRFIIDGVMQCSQDLPTTVDFGNNLVNYIEVSADDIPRDAPVSKEATGAPVASAETQPELPPTQAEIKTAAEEKEKEIKPPPKKKAVLPSGRYTSQVPQYLLDLDKAEDSSAYQYAAAAIEKLPSPPSLPGFLGKPILNAATPMKDDNSVLIMPNHTVLNHLATSSIKNNVLAVSATTRYKRKYVTTIMYKPTSDE</sequence>
<dbReference type="GO" id="GO:0007165">
    <property type="term" value="P:signal transduction"/>
    <property type="evidence" value="ECO:0007669"/>
    <property type="project" value="UniProtKB-ARBA"/>
</dbReference>
<evidence type="ECO:0000256" key="1">
    <source>
        <dbReference type="ARBA" id="ARBA00004496"/>
    </source>
</evidence>
<feature type="compositionally biased region" description="Basic and acidic residues" evidence="4">
    <location>
        <begin position="343"/>
        <end position="353"/>
    </location>
</feature>
<feature type="region of interest" description="Disordered" evidence="4">
    <location>
        <begin position="1"/>
        <end position="156"/>
    </location>
</feature>
<dbReference type="InterPro" id="IPR013783">
    <property type="entry name" value="Ig-like_fold"/>
</dbReference>
<proteinExistence type="inferred from homology"/>
<dbReference type="Gene3D" id="6.20.250.60">
    <property type="match status" value="1"/>
</dbReference>
<dbReference type="InterPro" id="IPR006828">
    <property type="entry name" value="ASC_dom"/>
</dbReference>
<feature type="domain" description="Association with the SNF1 complex (ASC)" evidence="5">
    <location>
        <begin position="359"/>
        <end position="466"/>
    </location>
</feature>
<name>A0A2J6QPX8_9HELO</name>
<feature type="compositionally biased region" description="Low complexity" evidence="4">
    <location>
        <begin position="75"/>
        <end position="93"/>
    </location>
</feature>
<organism evidence="6 7">
    <name type="scientific">Hyaloscypha hepaticicola</name>
    <dbReference type="NCBI Taxonomy" id="2082293"/>
    <lineage>
        <taxon>Eukaryota</taxon>
        <taxon>Fungi</taxon>
        <taxon>Dikarya</taxon>
        <taxon>Ascomycota</taxon>
        <taxon>Pezizomycotina</taxon>
        <taxon>Leotiomycetes</taxon>
        <taxon>Helotiales</taxon>
        <taxon>Hyaloscyphaceae</taxon>
        <taxon>Hyaloscypha</taxon>
    </lineage>
</organism>
<feature type="region of interest" description="Disordered" evidence="4">
    <location>
        <begin position="343"/>
        <end position="362"/>
    </location>
</feature>
<evidence type="ECO:0000256" key="3">
    <source>
        <dbReference type="ARBA" id="ARBA00022490"/>
    </source>
</evidence>
<dbReference type="Pfam" id="PF04739">
    <property type="entry name" value="AMPKBI"/>
    <property type="match status" value="1"/>
</dbReference>
<feature type="compositionally biased region" description="Polar residues" evidence="4">
    <location>
        <begin position="125"/>
        <end position="138"/>
    </location>
</feature>
<keyword evidence="3" id="KW-0963">Cytoplasm</keyword>
<dbReference type="Proteomes" id="UP000235672">
    <property type="component" value="Unassembled WGS sequence"/>
</dbReference>
<dbReference type="GO" id="GO:0005737">
    <property type="term" value="C:cytoplasm"/>
    <property type="evidence" value="ECO:0007669"/>
    <property type="project" value="UniProtKB-SubCell"/>
</dbReference>
<dbReference type="InterPro" id="IPR032640">
    <property type="entry name" value="AMPK1_CBM"/>
</dbReference>
<dbReference type="InterPro" id="IPR050827">
    <property type="entry name" value="CRP1_MDG1_kinase"/>
</dbReference>
<feature type="compositionally biased region" description="Low complexity" evidence="4">
    <location>
        <begin position="50"/>
        <end position="59"/>
    </location>
</feature>